<dbReference type="Proteomes" id="UP000708148">
    <property type="component" value="Unassembled WGS sequence"/>
</dbReference>
<organism evidence="3 4">
    <name type="scientific">Ostreobium quekettii</name>
    <dbReference type="NCBI Taxonomy" id="121088"/>
    <lineage>
        <taxon>Eukaryota</taxon>
        <taxon>Viridiplantae</taxon>
        <taxon>Chlorophyta</taxon>
        <taxon>core chlorophytes</taxon>
        <taxon>Ulvophyceae</taxon>
        <taxon>TCBD clade</taxon>
        <taxon>Bryopsidales</taxon>
        <taxon>Ostreobineae</taxon>
        <taxon>Ostreobiaceae</taxon>
        <taxon>Ostreobium</taxon>
    </lineage>
</organism>
<gene>
    <name evidence="3" type="ORF">OSTQU699_LOCUS10747</name>
</gene>
<keyword evidence="2" id="KW-0812">Transmembrane</keyword>
<evidence type="ECO:0000313" key="4">
    <source>
        <dbReference type="Proteomes" id="UP000708148"/>
    </source>
</evidence>
<evidence type="ECO:0000256" key="2">
    <source>
        <dbReference type="SAM" id="Phobius"/>
    </source>
</evidence>
<evidence type="ECO:0000256" key="1">
    <source>
        <dbReference type="SAM" id="MobiDB-lite"/>
    </source>
</evidence>
<feature type="region of interest" description="Disordered" evidence="1">
    <location>
        <begin position="1"/>
        <end position="35"/>
    </location>
</feature>
<feature type="transmembrane region" description="Helical" evidence="2">
    <location>
        <begin position="75"/>
        <end position="95"/>
    </location>
</feature>
<comment type="caution">
    <text evidence="3">The sequence shown here is derived from an EMBL/GenBank/DDBJ whole genome shotgun (WGS) entry which is preliminary data.</text>
</comment>
<dbReference type="AlphaFoldDB" id="A0A8S1JCU4"/>
<keyword evidence="4" id="KW-1185">Reference proteome</keyword>
<proteinExistence type="predicted"/>
<feature type="transmembrane region" description="Helical" evidence="2">
    <location>
        <begin position="51"/>
        <end position="69"/>
    </location>
</feature>
<keyword evidence="2" id="KW-1133">Transmembrane helix</keyword>
<reference evidence="3" key="1">
    <citation type="submission" date="2020-12" db="EMBL/GenBank/DDBJ databases">
        <authorList>
            <person name="Iha C."/>
        </authorList>
    </citation>
    <scope>NUCLEOTIDE SEQUENCE</scope>
</reference>
<name>A0A8S1JCU4_9CHLO</name>
<sequence length="285" mass="31004">MASPVVVNVGESETTPLSYGEGSTPPDAPAAAQEEAKEGICARPLTTIPSAALGLGSIVVLVLGLASYVAGYGMLLTAGIIGLAGCTGVAVYLAWTGGMRHQLNRFKAENKRLTRTSTMLEGSVNKLEVTNQKIAVHVDKLEDSVDELQGVSESLMADMAGFGDLRTAMEECAKESGKDMKEMLGDINGMYGRMHDLALQEEKALLKRVAQDLEFMDRDEKMSKVEFQRFLQRIPAQYKKRFDNMGLTFDAIAGEDQGIDFREMGQLIDKLLVETSDKISQQAKQ</sequence>
<dbReference type="EMBL" id="CAJHUC010003115">
    <property type="protein sequence ID" value="CAD7705392.1"/>
    <property type="molecule type" value="Genomic_DNA"/>
</dbReference>
<evidence type="ECO:0000313" key="3">
    <source>
        <dbReference type="EMBL" id="CAD7705392.1"/>
    </source>
</evidence>
<keyword evidence="2" id="KW-0472">Membrane</keyword>
<protein>
    <submittedName>
        <fullName evidence="3">Uncharacterized protein</fullName>
    </submittedName>
</protein>
<accession>A0A8S1JCU4</accession>
<dbReference type="OrthoDB" id="419768at2759"/>